<evidence type="ECO:0000313" key="1">
    <source>
        <dbReference type="EMBL" id="UGY01326.1"/>
    </source>
</evidence>
<keyword evidence="2" id="KW-1185">Reference proteome</keyword>
<dbReference type="Proteomes" id="UP000692816">
    <property type="component" value="Chromosome"/>
</dbReference>
<name>A0ACD3V4H4_9BRAD</name>
<organism evidence="1 2">
    <name type="scientific">Bradyrhizobium quebecense</name>
    <dbReference type="NCBI Taxonomy" id="2748629"/>
    <lineage>
        <taxon>Bacteria</taxon>
        <taxon>Pseudomonadati</taxon>
        <taxon>Pseudomonadota</taxon>
        <taxon>Alphaproteobacteria</taxon>
        <taxon>Hyphomicrobiales</taxon>
        <taxon>Nitrobacteraceae</taxon>
        <taxon>Bradyrhizobium</taxon>
    </lineage>
</organism>
<accession>A0ACD3V4H4</accession>
<evidence type="ECO:0000313" key="2">
    <source>
        <dbReference type="Proteomes" id="UP000692816"/>
    </source>
</evidence>
<proteinExistence type="predicted"/>
<dbReference type="EMBL" id="CP088282">
    <property type="protein sequence ID" value="UGY01326.1"/>
    <property type="molecule type" value="Genomic_DNA"/>
</dbReference>
<reference evidence="1 2" key="1">
    <citation type="journal article" date="2021" name="Int. J. Syst. Evol. Microbiol.">
        <title>Bradyrhizobium septentrionale sp. nov. (sv. septentrionale) and Bradyrhizobium quebecense sp. nov. (sv. septentrionale) associated with legumes native to Canada possess rearranged symbiosis genes and numerous insertion sequences.</title>
        <authorList>
            <person name="Bromfield E.S.P."/>
            <person name="Cloutier S."/>
        </authorList>
    </citation>
    <scope>NUCLEOTIDE SEQUENCE [LARGE SCALE GENOMIC DNA]</scope>
    <source>
        <strain evidence="1 2">12S5</strain>
    </source>
</reference>
<sequence length="111" mass="12117">MIRVKDRKSRSSMMSNHKGHVVTGNRSSIDRSARSSAPGGTSFSESDFLRQLGEAMRGARANIGMTRRELARRSGVSQRYIALIEAGKGNVSILLLLRILNAFRSDAPKAA</sequence>
<gene>
    <name evidence="1" type="ORF">J4P68_0030040</name>
</gene>
<protein>
    <submittedName>
        <fullName evidence="1">Helix-turn-helix domain-containing protein</fullName>
    </submittedName>
</protein>